<sequence>MEIHTRTVQFRIYVYFIVLASYLGFGTYLFYIFEHDASIERREMYATRCLAVKNKAISDLENEIKILENNSSLKYDNNAYSINSPLHKNILKLIDKIDECHRNHNITNVKEINLLNAFSFVYSVSATLGYGDIEAQTIEGKIFFILFSMISIPLFITFYVELTEFVVGSIVKNYYEIKFHIKKLIYSNKQEIHFLRNKIELQKRKQLPKVVVSMLCLIIIFIICSLNHVYQFKNIDEKDTIIQSMSFIFESIALIGLGNNVPEDTFNYLTRELPLVFIGVCFFGIYLNTTVNIARHVIPTFIYKYRKNKKNNNSFDIFDYILYQPEKRNLGILGDYRSDSYIMHIQTKPSF</sequence>
<dbReference type="PANTHER" id="PTHR11003:SF345">
    <property type="entry name" value="TWIK FAMILY OF POTASSIUM CHANNELS PROTEIN 18"/>
    <property type="match status" value="1"/>
</dbReference>
<dbReference type="Pfam" id="PF07885">
    <property type="entry name" value="Ion_trans_2"/>
    <property type="match status" value="1"/>
</dbReference>
<dbReference type="WBParaSite" id="TCONS_00009473.p1">
    <property type="protein sequence ID" value="TCONS_00009473.p1"/>
    <property type="gene ID" value="XLOC_007280"/>
</dbReference>
<organism evidence="13">
    <name type="scientific">Strongyloides stercoralis</name>
    <name type="common">Threadworm</name>
    <dbReference type="NCBI Taxonomy" id="6248"/>
    <lineage>
        <taxon>Eukaryota</taxon>
        <taxon>Metazoa</taxon>
        <taxon>Ecdysozoa</taxon>
        <taxon>Nematoda</taxon>
        <taxon>Chromadorea</taxon>
        <taxon>Rhabditida</taxon>
        <taxon>Tylenchina</taxon>
        <taxon>Panagrolaimomorpha</taxon>
        <taxon>Strongyloidoidea</taxon>
        <taxon>Strongyloididae</taxon>
        <taxon>Strongyloides</taxon>
    </lineage>
</organism>
<evidence type="ECO:0000256" key="10">
    <source>
        <dbReference type="SAM" id="Phobius"/>
    </source>
</evidence>
<feature type="transmembrane region" description="Helical" evidence="10">
    <location>
        <begin position="273"/>
        <end position="294"/>
    </location>
</feature>
<protein>
    <submittedName>
        <fullName evidence="13 14">Ion_trans_2 domain-containing protein</fullName>
    </submittedName>
</protein>
<feature type="transmembrane region" description="Helical" evidence="10">
    <location>
        <begin position="12"/>
        <end position="33"/>
    </location>
</feature>
<evidence type="ECO:0000256" key="6">
    <source>
        <dbReference type="ARBA" id="ARBA00023136"/>
    </source>
</evidence>
<feature type="transmembrane region" description="Helical" evidence="10">
    <location>
        <begin position="210"/>
        <end position="229"/>
    </location>
</feature>
<keyword evidence="9" id="KW-0175">Coiled coil</keyword>
<comment type="subcellular location">
    <subcellularLocation>
        <location evidence="1">Membrane</location>
        <topology evidence="1">Multi-pass membrane protein</topology>
    </subcellularLocation>
</comment>
<dbReference type="PRINTS" id="PR01333">
    <property type="entry name" value="2POREKCHANEL"/>
</dbReference>
<evidence type="ECO:0000256" key="8">
    <source>
        <dbReference type="RuleBase" id="RU003857"/>
    </source>
</evidence>
<feature type="transmembrane region" description="Helical" evidence="10">
    <location>
        <begin position="142"/>
        <end position="160"/>
    </location>
</feature>
<evidence type="ECO:0000313" key="13">
    <source>
        <dbReference type="WBParaSite" id="SSTP_0000744100.1"/>
    </source>
</evidence>
<dbReference type="Gene3D" id="1.10.287.70">
    <property type="match status" value="1"/>
</dbReference>
<dbReference type="AlphaFoldDB" id="A0A0K0ED78"/>
<evidence type="ECO:0000256" key="4">
    <source>
        <dbReference type="ARBA" id="ARBA00022989"/>
    </source>
</evidence>
<evidence type="ECO:0000256" key="9">
    <source>
        <dbReference type="SAM" id="Coils"/>
    </source>
</evidence>
<feature type="coiled-coil region" evidence="9">
    <location>
        <begin position="50"/>
        <end position="77"/>
    </location>
</feature>
<dbReference type="GO" id="GO:0015271">
    <property type="term" value="F:outward rectifier potassium channel activity"/>
    <property type="evidence" value="ECO:0007669"/>
    <property type="project" value="TreeGrafter"/>
</dbReference>
<keyword evidence="12" id="KW-1185">Reference proteome</keyword>
<dbReference type="Proteomes" id="UP000035681">
    <property type="component" value="Unplaced"/>
</dbReference>
<evidence type="ECO:0000256" key="5">
    <source>
        <dbReference type="ARBA" id="ARBA00023065"/>
    </source>
</evidence>
<keyword evidence="4 10" id="KW-1133">Transmembrane helix</keyword>
<keyword evidence="2 8" id="KW-0813">Transport</keyword>
<dbReference type="GO" id="GO:0022841">
    <property type="term" value="F:potassium ion leak channel activity"/>
    <property type="evidence" value="ECO:0007669"/>
    <property type="project" value="TreeGrafter"/>
</dbReference>
<dbReference type="GO" id="GO:0005886">
    <property type="term" value="C:plasma membrane"/>
    <property type="evidence" value="ECO:0007669"/>
    <property type="project" value="TreeGrafter"/>
</dbReference>
<evidence type="ECO:0000259" key="11">
    <source>
        <dbReference type="Pfam" id="PF07885"/>
    </source>
</evidence>
<proteinExistence type="inferred from homology"/>
<keyword evidence="7 8" id="KW-0407">Ion channel</keyword>
<dbReference type="SUPFAM" id="SSF81324">
    <property type="entry name" value="Voltage-gated potassium channels"/>
    <property type="match status" value="2"/>
</dbReference>
<accession>A0A0K0ED78</accession>
<evidence type="ECO:0000313" key="14">
    <source>
        <dbReference type="WBParaSite" id="TCONS_00009473.p1"/>
    </source>
</evidence>
<comment type="similarity">
    <text evidence="8">Belongs to the two pore domain potassium channel (TC 1.A.1.8) family.</text>
</comment>
<dbReference type="InterPro" id="IPR013099">
    <property type="entry name" value="K_chnl_dom"/>
</dbReference>
<evidence type="ECO:0000313" key="12">
    <source>
        <dbReference type="Proteomes" id="UP000035681"/>
    </source>
</evidence>
<keyword evidence="5 8" id="KW-0406">Ion transport</keyword>
<name>A0A0K0ED78_STRER</name>
<keyword evidence="3 8" id="KW-0812">Transmembrane</keyword>
<feature type="domain" description="Potassium channel" evidence="11">
    <location>
        <begin position="108"/>
        <end position="166"/>
    </location>
</feature>
<evidence type="ECO:0000256" key="2">
    <source>
        <dbReference type="ARBA" id="ARBA00022448"/>
    </source>
</evidence>
<dbReference type="WBParaSite" id="SSTP_0000744100.1">
    <property type="protein sequence ID" value="SSTP_0000744100.1"/>
    <property type="gene ID" value="SSTP_0000744100"/>
</dbReference>
<dbReference type="GO" id="GO:0030322">
    <property type="term" value="P:stabilization of membrane potential"/>
    <property type="evidence" value="ECO:0007669"/>
    <property type="project" value="TreeGrafter"/>
</dbReference>
<feature type="transmembrane region" description="Helical" evidence="10">
    <location>
        <begin position="112"/>
        <end position="130"/>
    </location>
</feature>
<dbReference type="STRING" id="6248.A0A0K0ED78"/>
<evidence type="ECO:0000256" key="7">
    <source>
        <dbReference type="ARBA" id="ARBA00023303"/>
    </source>
</evidence>
<reference evidence="13" key="1">
    <citation type="submission" date="2015-08" db="UniProtKB">
        <authorList>
            <consortium name="WormBaseParasite"/>
        </authorList>
    </citation>
    <scope>IDENTIFICATION</scope>
</reference>
<dbReference type="PANTHER" id="PTHR11003">
    <property type="entry name" value="POTASSIUM CHANNEL, SUBFAMILY K"/>
    <property type="match status" value="1"/>
</dbReference>
<dbReference type="InterPro" id="IPR003280">
    <property type="entry name" value="2pore_dom_K_chnl"/>
</dbReference>
<evidence type="ECO:0000256" key="3">
    <source>
        <dbReference type="ARBA" id="ARBA00022692"/>
    </source>
</evidence>
<evidence type="ECO:0000256" key="1">
    <source>
        <dbReference type="ARBA" id="ARBA00004141"/>
    </source>
</evidence>
<keyword evidence="6 10" id="KW-0472">Membrane</keyword>